<sequence>MSMLRAEIKRRARHATTDRKELVETVLKERTPPGWRYQLYPVRGAEEPDFLLIPATMA</sequence>
<proteinExistence type="predicted"/>
<reference evidence="1 2" key="1">
    <citation type="submission" date="2021-05" db="EMBL/GenBank/DDBJ databases">
        <title>Roseococcus sp. XZZS9, whole genome shotgun sequencing project.</title>
        <authorList>
            <person name="Zhao G."/>
            <person name="Shen L."/>
        </authorList>
    </citation>
    <scope>NUCLEOTIDE SEQUENCE [LARGE SCALE GENOMIC DNA]</scope>
    <source>
        <strain evidence="1 2">XZZS9</strain>
    </source>
</reference>
<comment type="caution">
    <text evidence="1">The sequence shown here is derived from an EMBL/GenBank/DDBJ whole genome shotgun (WGS) entry which is preliminary data.</text>
</comment>
<evidence type="ECO:0000313" key="1">
    <source>
        <dbReference type="EMBL" id="MBS7812409.1"/>
    </source>
</evidence>
<gene>
    <name evidence="1" type="ORF">KHU32_15775</name>
</gene>
<accession>A0ABS5QFR3</accession>
<dbReference type="EMBL" id="JAHCDA010000003">
    <property type="protein sequence ID" value="MBS7812409.1"/>
    <property type="molecule type" value="Genomic_DNA"/>
</dbReference>
<organism evidence="1 2">
    <name type="scientific">Roseococcus pinisoli</name>
    <dbReference type="NCBI Taxonomy" id="2835040"/>
    <lineage>
        <taxon>Bacteria</taxon>
        <taxon>Pseudomonadati</taxon>
        <taxon>Pseudomonadota</taxon>
        <taxon>Alphaproteobacteria</taxon>
        <taxon>Acetobacterales</taxon>
        <taxon>Roseomonadaceae</taxon>
        <taxon>Roseococcus</taxon>
    </lineage>
</organism>
<keyword evidence="2" id="KW-1185">Reference proteome</keyword>
<name>A0ABS5QFR3_9PROT</name>
<dbReference type="Proteomes" id="UP000766336">
    <property type="component" value="Unassembled WGS sequence"/>
</dbReference>
<protein>
    <submittedName>
        <fullName evidence="1">Uncharacterized protein</fullName>
    </submittedName>
</protein>
<evidence type="ECO:0000313" key="2">
    <source>
        <dbReference type="Proteomes" id="UP000766336"/>
    </source>
</evidence>